<evidence type="ECO:0000256" key="5">
    <source>
        <dbReference type="ARBA" id="ARBA00023163"/>
    </source>
</evidence>
<dbReference type="GO" id="GO:0016592">
    <property type="term" value="C:mediator complex"/>
    <property type="evidence" value="ECO:0007669"/>
    <property type="project" value="InterPro"/>
</dbReference>
<keyword evidence="4 8" id="KW-0805">Transcription regulation</keyword>
<feature type="compositionally biased region" description="Basic and acidic residues" evidence="9">
    <location>
        <begin position="258"/>
        <end position="307"/>
    </location>
</feature>
<evidence type="ECO:0000256" key="7">
    <source>
        <dbReference type="ARBA" id="ARBA00031257"/>
    </source>
</evidence>
<dbReference type="GO" id="GO:0070847">
    <property type="term" value="C:core mediator complex"/>
    <property type="evidence" value="ECO:0007669"/>
    <property type="project" value="TreeGrafter"/>
</dbReference>
<dbReference type="Pfam" id="PF10018">
    <property type="entry name" value="Med4"/>
    <property type="match status" value="1"/>
</dbReference>
<feature type="region of interest" description="Disordered" evidence="9">
    <location>
        <begin position="132"/>
        <end position="206"/>
    </location>
</feature>
<dbReference type="GO" id="GO:0003712">
    <property type="term" value="F:transcription coregulator activity"/>
    <property type="evidence" value="ECO:0007669"/>
    <property type="project" value="InterPro"/>
</dbReference>
<dbReference type="GO" id="GO:0006357">
    <property type="term" value="P:regulation of transcription by RNA polymerase II"/>
    <property type="evidence" value="ECO:0007669"/>
    <property type="project" value="InterPro"/>
</dbReference>
<protein>
    <recommendedName>
        <fullName evidence="3 8">Mediator of RNA polymerase II transcription subunit 4</fullName>
    </recommendedName>
    <alternativeName>
        <fullName evidence="7 8">Mediator complex subunit 4</fullName>
    </alternativeName>
</protein>
<dbReference type="InterPro" id="IPR019258">
    <property type="entry name" value="Mediator_Med4"/>
</dbReference>
<keyword evidence="5 8" id="KW-0804">Transcription</keyword>
<evidence type="ECO:0000256" key="4">
    <source>
        <dbReference type="ARBA" id="ARBA00023015"/>
    </source>
</evidence>
<evidence type="ECO:0000256" key="2">
    <source>
        <dbReference type="ARBA" id="ARBA00009626"/>
    </source>
</evidence>
<evidence type="ECO:0000256" key="1">
    <source>
        <dbReference type="ARBA" id="ARBA00004123"/>
    </source>
</evidence>
<name>A0A2C5XJ11_9HYPO</name>
<dbReference type="OrthoDB" id="1929813at2759"/>
<reference evidence="10 11" key="1">
    <citation type="submission" date="2017-06" db="EMBL/GenBank/DDBJ databases">
        <title>Ant-infecting Ophiocordyceps genomes reveal a high diversity of potential behavioral manipulation genes and a possible major role for enterotoxins.</title>
        <authorList>
            <person name="De Bekker C."/>
            <person name="Evans H.C."/>
            <person name="Brachmann A."/>
            <person name="Hughes D.P."/>
        </authorList>
    </citation>
    <scope>NUCLEOTIDE SEQUENCE [LARGE SCALE GENOMIC DNA]</scope>
    <source>
        <strain evidence="10 11">Map64</strain>
    </source>
</reference>
<feature type="compositionally biased region" description="Low complexity" evidence="9">
    <location>
        <begin position="183"/>
        <end position="206"/>
    </location>
</feature>
<accession>A0A2C5XJ11</accession>
<evidence type="ECO:0000313" key="11">
    <source>
        <dbReference type="Proteomes" id="UP000226192"/>
    </source>
</evidence>
<feature type="compositionally biased region" description="Low complexity" evidence="9">
    <location>
        <begin position="155"/>
        <end position="171"/>
    </location>
</feature>
<proteinExistence type="inferred from homology"/>
<sequence length="347" mass="38607">MDKVVDKAFDRLEKALACLTDSVTKYQPSVSQAEELRAADTQLRECLEQVQSHQNSYYRLEELRQTSATLDAQIRDTLMTLASTRRDLVATPTTNFSNAPHYPVVYEELLSYARRISKTTMPPAAALATPVGAANAATPSSTPDTHTPGPAASDAPPHLATTPTAPTPSGTQSPITNGTQLPAADQQSQAMLQQSQQTGSSSQNTSLPEVMSQYMNPFSGQLFFPWPSEDKIRSGSLAAIQRLVDQGIDPKGYDPATEEERKRQEEEDRKAKEEREKAEREQQLREERERLRIERERQRELEQESWRRASLVGGHSDALPSQKSASPSAGEKKQFQFANFDLEDDDE</sequence>
<evidence type="ECO:0000313" key="10">
    <source>
        <dbReference type="EMBL" id="PHH64398.1"/>
    </source>
</evidence>
<comment type="caution">
    <text evidence="10">The sequence shown here is derived from an EMBL/GenBank/DDBJ whole genome shotgun (WGS) entry which is preliminary data.</text>
</comment>
<dbReference type="AlphaFoldDB" id="A0A2C5XJ11"/>
<organism evidence="10 11">
    <name type="scientific">Ophiocordyceps australis</name>
    <dbReference type="NCBI Taxonomy" id="1399860"/>
    <lineage>
        <taxon>Eukaryota</taxon>
        <taxon>Fungi</taxon>
        <taxon>Dikarya</taxon>
        <taxon>Ascomycota</taxon>
        <taxon>Pezizomycotina</taxon>
        <taxon>Sordariomycetes</taxon>
        <taxon>Hypocreomycetidae</taxon>
        <taxon>Hypocreales</taxon>
        <taxon>Ophiocordycipitaceae</taxon>
        <taxon>Ophiocordyceps</taxon>
    </lineage>
</organism>
<keyword evidence="6 8" id="KW-0539">Nucleus</keyword>
<comment type="function">
    <text evidence="8">Component of the Mediator complex, a coactivator involved in the regulated transcription of nearly all RNA polymerase II-dependent genes. Mediator functions as a bridge to convey information from gene-specific regulatory proteins to the basal RNA polymerase II transcription machinery. Mediator is recruited to promoters by direct interactions with regulatory proteins and serves as a scaffold for the assembly of a functional preinitiation complex with RNA polymerase II and the general transcription factors.</text>
</comment>
<keyword evidence="11" id="KW-1185">Reference proteome</keyword>
<dbReference type="Proteomes" id="UP000226192">
    <property type="component" value="Unassembled WGS sequence"/>
</dbReference>
<evidence type="ECO:0000256" key="9">
    <source>
        <dbReference type="SAM" id="MobiDB-lite"/>
    </source>
</evidence>
<dbReference type="PANTHER" id="PTHR13208">
    <property type="entry name" value="MEDIATOR OF RNA POLYMERASE II TRANSCRIPTION SUBUNIT 4"/>
    <property type="match status" value="1"/>
</dbReference>
<dbReference type="STRING" id="1399860.A0A2C5XJ11"/>
<evidence type="ECO:0000256" key="8">
    <source>
        <dbReference type="RuleBase" id="RU364141"/>
    </source>
</evidence>
<comment type="similarity">
    <text evidence="2 8">Belongs to the Mediator complex subunit 4 family.</text>
</comment>
<feature type="region of interest" description="Disordered" evidence="9">
    <location>
        <begin position="246"/>
        <end position="347"/>
    </location>
</feature>
<evidence type="ECO:0000256" key="6">
    <source>
        <dbReference type="ARBA" id="ARBA00023242"/>
    </source>
</evidence>
<keyword evidence="8" id="KW-0010">Activator</keyword>
<comment type="subcellular location">
    <subcellularLocation>
        <location evidence="1 8">Nucleus</location>
    </subcellularLocation>
</comment>
<dbReference type="PANTHER" id="PTHR13208:SF2">
    <property type="entry name" value="MEDIATOR OF RNA POLYMERASE II TRANSCRIPTION SUBUNIT 4"/>
    <property type="match status" value="1"/>
</dbReference>
<comment type="subunit">
    <text evidence="8">Component of the Mediator complex.</text>
</comment>
<dbReference type="EMBL" id="NJET01000031">
    <property type="protein sequence ID" value="PHH64398.1"/>
    <property type="molecule type" value="Genomic_DNA"/>
</dbReference>
<gene>
    <name evidence="8" type="primary">MED4</name>
    <name evidence="10" type="ORF">CDD81_4619</name>
</gene>
<evidence type="ECO:0000256" key="3">
    <source>
        <dbReference type="ARBA" id="ARBA00020629"/>
    </source>
</evidence>